<dbReference type="NCBIfam" id="TIGR00136">
    <property type="entry name" value="mnmG_gidA"/>
    <property type="match status" value="1"/>
</dbReference>
<evidence type="ECO:0000313" key="11">
    <source>
        <dbReference type="EMBL" id="RDX60403.1"/>
    </source>
</evidence>
<dbReference type="AlphaFoldDB" id="A0A371E323"/>
<dbReference type="InterPro" id="IPR010734">
    <property type="entry name" value="Copine_C"/>
</dbReference>
<accession>A0A371E323</accession>
<evidence type="ECO:0000259" key="9">
    <source>
        <dbReference type="SMART" id="SM00327"/>
    </source>
</evidence>
<dbReference type="FunFam" id="1.10.150.570:FF:000001">
    <property type="entry name" value="tRNA uridine 5-carboxymethylaminomethyl modification enzyme MnmG"/>
    <property type="match status" value="1"/>
</dbReference>
<dbReference type="InterPro" id="IPR049312">
    <property type="entry name" value="GIDA_C_N"/>
</dbReference>
<dbReference type="EMBL" id="QJKJ01016891">
    <property type="protein sequence ID" value="RDX60403.1"/>
    <property type="molecule type" value="Genomic_DNA"/>
</dbReference>
<dbReference type="GO" id="GO:0070899">
    <property type="term" value="P:mitochondrial tRNA wobble uridine modification"/>
    <property type="evidence" value="ECO:0007669"/>
    <property type="project" value="UniProtKB-ARBA"/>
</dbReference>
<dbReference type="InterPro" id="IPR044920">
    <property type="entry name" value="MnmG_C_subdom_sf"/>
</dbReference>
<feature type="domain" description="VWFA" evidence="9">
    <location>
        <begin position="104"/>
        <end position="307"/>
    </location>
</feature>
<dbReference type="FunFam" id="3.50.50.60:FF:000119">
    <property type="entry name" value="tRNA uridine 5-carboxymethylaminomethyl modification enzyme MnmG"/>
    <property type="match status" value="1"/>
</dbReference>
<dbReference type="Pfam" id="PF07002">
    <property type="entry name" value="Copine"/>
    <property type="match status" value="1"/>
</dbReference>
<evidence type="ECO:0000256" key="1">
    <source>
        <dbReference type="ARBA" id="ARBA00001974"/>
    </source>
</evidence>
<dbReference type="FunFam" id="3.50.50.60:FF:000094">
    <property type="entry name" value="tRNA uridine 5-carboxymethylaminomethyl modification enzyme MnmG"/>
    <property type="match status" value="1"/>
</dbReference>
<dbReference type="InterPro" id="IPR047001">
    <property type="entry name" value="MnmG_C_subdom"/>
</dbReference>
<dbReference type="InterPro" id="IPR004416">
    <property type="entry name" value="MnmG"/>
</dbReference>
<keyword evidence="6" id="KW-0274">FAD</keyword>
<dbReference type="Gene3D" id="1.10.10.1800">
    <property type="entry name" value="tRNA uridine 5-carboxymethylaminomethyl modification enzyme MnmG/GidA"/>
    <property type="match status" value="1"/>
</dbReference>
<dbReference type="PANTHER" id="PTHR11806:SF0">
    <property type="entry name" value="PROTEIN MTO1 HOMOLOG, MITOCHONDRIAL"/>
    <property type="match status" value="1"/>
</dbReference>
<dbReference type="Pfam" id="PF13932">
    <property type="entry name" value="SAM_GIDA_C"/>
    <property type="match status" value="1"/>
</dbReference>
<name>A0A371E323_MUCPR</name>
<dbReference type="Gene3D" id="1.10.150.570">
    <property type="entry name" value="GidA associated domain, C-terminal subdomain"/>
    <property type="match status" value="1"/>
</dbReference>
<dbReference type="InterPro" id="IPR040131">
    <property type="entry name" value="MnmG_N"/>
</dbReference>
<reference evidence="11" key="1">
    <citation type="submission" date="2018-05" db="EMBL/GenBank/DDBJ databases">
        <title>Draft genome of Mucuna pruriens seed.</title>
        <authorList>
            <person name="Nnadi N.E."/>
            <person name="Vos R."/>
            <person name="Hasami M.H."/>
            <person name="Devisetty U.K."/>
            <person name="Aguiy J.C."/>
        </authorList>
    </citation>
    <scope>NUCLEOTIDE SEQUENCE [LARGE SCALE GENOMIC DNA]</scope>
    <source>
        <strain evidence="11">JCA_2017</strain>
    </source>
</reference>
<comment type="cofactor">
    <cofactor evidence="1">
        <name>FAD</name>
        <dbReference type="ChEBI" id="CHEBI:57692"/>
    </cofactor>
</comment>
<keyword evidence="4" id="KW-0285">Flavoprotein</keyword>
<evidence type="ECO:0000256" key="3">
    <source>
        <dbReference type="ARBA" id="ARBA00022490"/>
    </source>
</evidence>
<feature type="domain" description="tRNA uridine 5-carboxymethylaminomethyl modification enzyme C-terminal subdomain" evidence="10">
    <location>
        <begin position="974"/>
        <end position="1045"/>
    </location>
</feature>
<feature type="region of interest" description="Disordered" evidence="8">
    <location>
        <begin position="23"/>
        <end position="45"/>
    </location>
</feature>
<evidence type="ECO:0000256" key="8">
    <source>
        <dbReference type="SAM" id="MobiDB-lite"/>
    </source>
</evidence>
<dbReference type="OrthoDB" id="3329at2759"/>
<sequence length="1110" mass="124248">MRLQNSQSCYGERRTLIMGNAESTHDSHDDFFQQPHSHDESSANTRHQYHDVNTSHQYHQPSSSYAGSSVNITHQHKKQPTYIADNFSSLDQVVSALREAGLESSNLIIGIDFTKSNEWTGKHSFNHKSLHSIGNTPNPYEQAISIIGRTLSSFDEDNLIPCFGFGDASTHDQNVFGFYPDDRYCHGFEEVLGRYREIVPHLKLSGPTSFAPVIDAAINIVERSNGQYHVLVIIADGQVTRNSGTPHGKFSPQEQATINSIIAASHYPLSIILVGVGDGPWDEMKRFDDNITQRLFDNFQFVNFTKIMSENKDASKKEAAFALAALMEIPIQYRITQNLQVANEKSISYQHKRPLPPPKEVIDRDNAVLAVPHVTNFESVEPTAPTAVESACPICLTNPKDMAFGCDLQGVWRDIIFMPHVPAENYNSTETIHLKLDYELEAVDEKYDVIVVGGGHAGCEAALASARLGARTLLLTLNIDRIAWQPCNPAVGGPAKSQLVHEVDALGGEIGKIADRCYLQKRVLNVSRGPAVRALRAQTDKRDTPNLSIREAMVTDILLGKNDNVEGVCTFFGMNFYAPSVILTTGTFMSGKIWVGRTSMPAGRAGESASHGLTENLHRLGFETDRLKTGTPARVDIRSVNFSVLEPQHGDEEVGWFSFDPEVHIEREQMCCYLTRTTSTTHQIIRENLHETPTYGGWVDAKGPRYCPSIEDKIVRFQDKESHQVFLEPEGRNVPELYVQGFSTGLPERLQLPLLRTLPGLENCSMLRPAYAVEYDYLPAHQCARSLMTKKIQGLFFSGQINGTTGYEEAAAQGIISGINAARHADSKPLIVLERESSYIGTLIDDLVTKDLREPYRVLTSRSEHRLLLRSDNADSRLTPLGREIGLIDDRRWKLYQDKQARISEEKKRLKSVRISGGDLAAEVTNLSGQPVKDFSTLESLLKKPHIQYETLDKHGFGDKSLSRMEKECVEIDIKYEGFILRQQSQLQQLVTQQHRPLPEDLDYYAMTTLSLEAREKLSKVRPQTIGQASRVGGVSPADITALLIVLEARRRKAQEQRRYKMMNAIRANTQDEVPEVSLTEKVSSVAEIKIRGIKIIKLIIYKLNNKSSI</sequence>
<gene>
    <name evidence="11" type="primary">mnmG</name>
    <name evidence="11" type="ORF">CR513_61454</name>
</gene>
<evidence type="ECO:0000256" key="6">
    <source>
        <dbReference type="ARBA" id="ARBA00022827"/>
    </source>
</evidence>
<dbReference type="InterPro" id="IPR026904">
    <property type="entry name" value="MnmG_C"/>
</dbReference>
<dbReference type="HAMAP" id="MF_00129">
    <property type="entry name" value="MnmG_GidA"/>
    <property type="match status" value="1"/>
</dbReference>
<dbReference type="SUPFAM" id="SSF53300">
    <property type="entry name" value="vWA-like"/>
    <property type="match status" value="1"/>
</dbReference>
<organism evidence="11 12">
    <name type="scientific">Mucuna pruriens</name>
    <name type="common">Velvet bean</name>
    <name type="synonym">Dolichos pruriens</name>
    <dbReference type="NCBI Taxonomy" id="157652"/>
    <lineage>
        <taxon>Eukaryota</taxon>
        <taxon>Viridiplantae</taxon>
        <taxon>Streptophyta</taxon>
        <taxon>Embryophyta</taxon>
        <taxon>Tracheophyta</taxon>
        <taxon>Spermatophyta</taxon>
        <taxon>Magnoliopsida</taxon>
        <taxon>eudicotyledons</taxon>
        <taxon>Gunneridae</taxon>
        <taxon>Pentapetalae</taxon>
        <taxon>rosids</taxon>
        <taxon>fabids</taxon>
        <taxon>Fabales</taxon>
        <taxon>Fabaceae</taxon>
        <taxon>Papilionoideae</taxon>
        <taxon>50 kb inversion clade</taxon>
        <taxon>NPAAA clade</taxon>
        <taxon>indigoferoid/millettioid clade</taxon>
        <taxon>Phaseoleae</taxon>
        <taxon>Mucuna</taxon>
    </lineage>
</organism>
<keyword evidence="12" id="KW-1185">Reference proteome</keyword>
<dbReference type="STRING" id="157652.A0A371E323"/>
<dbReference type="CDD" id="cd01459">
    <property type="entry name" value="vWA_copine_like"/>
    <property type="match status" value="1"/>
</dbReference>
<dbReference type="GO" id="GO:0030488">
    <property type="term" value="P:tRNA methylation"/>
    <property type="evidence" value="ECO:0007669"/>
    <property type="project" value="TreeGrafter"/>
</dbReference>
<feature type="non-terminal residue" evidence="11">
    <location>
        <position position="1"/>
    </location>
</feature>
<dbReference type="SUPFAM" id="SSF51905">
    <property type="entry name" value="FAD/NAD(P)-binding domain"/>
    <property type="match status" value="1"/>
</dbReference>
<dbReference type="FunFam" id="1.10.10.1800:FF:000001">
    <property type="entry name" value="tRNA uridine 5-carboxymethylaminomethyl modification enzyme MnmG"/>
    <property type="match status" value="1"/>
</dbReference>
<evidence type="ECO:0000256" key="7">
    <source>
        <dbReference type="ARBA" id="ARBA00023027"/>
    </source>
</evidence>
<evidence type="ECO:0000256" key="2">
    <source>
        <dbReference type="ARBA" id="ARBA00007653"/>
    </source>
</evidence>
<dbReference type="GO" id="GO:0005739">
    <property type="term" value="C:mitochondrion"/>
    <property type="evidence" value="ECO:0007669"/>
    <property type="project" value="GOC"/>
</dbReference>
<dbReference type="Gene3D" id="3.50.50.60">
    <property type="entry name" value="FAD/NAD(P)-binding domain"/>
    <property type="match status" value="2"/>
</dbReference>
<feature type="compositionally biased region" description="Basic and acidic residues" evidence="8">
    <location>
        <begin position="23"/>
        <end position="41"/>
    </location>
</feature>
<dbReference type="InterPro" id="IPR036188">
    <property type="entry name" value="FAD/NAD-bd_sf"/>
</dbReference>
<dbReference type="PANTHER" id="PTHR11806">
    <property type="entry name" value="GLUCOSE INHIBITED DIVISION PROTEIN A"/>
    <property type="match status" value="1"/>
</dbReference>
<evidence type="ECO:0000256" key="4">
    <source>
        <dbReference type="ARBA" id="ARBA00022630"/>
    </source>
</evidence>
<dbReference type="Pfam" id="PF21680">
    <property type="entry name" value="GIDA_C_1st"/>
    <property type="match status" value="1"/>
</dbReference>
<dbReference type="PRINTS" id="PR00411">
    <property type="entry name" value="PNDRDTASEI"/>
</dbReference>
<keyword evidence="3" id="KW-0963">Cytoplasm</keyword>
<dbReference type="SMART" id="SM01228">
    <property type="entry name" value="GIDA_assoc_3"/>
    <property type="match status" value="1"/>
</dbReference>
<comment type="caution">
    <text evidence="11">The sequence shown here is derived from an EMBL/GenBank/DDBJ whole genome shotgun (WGS) entry which is preliminary data.</text>
</comment>
<proteinExistence type="inferred from homology"/>
<dbReference type="Proteomes" id="UP000257109">
    <property type="component" value="Unassembled WGS sequence"/>
</dbReference>
<dbReference type="SMART" id="SM00327">
    <property type="entry name" value="VWA"/>
    <property type="match status" value="1"/>
</dbReference>
<dbReference type="InterPro" id="IPR020595">
    <property type="entry name" value="MnmG-rel_CS"/>
</dbReference>
<dbReference type="InterPro" id="IPR036465">
    <property type="entry name" value="vWFA_dom_sf"/>
</dbReference>
<evidence type="ECO:0000313" key="12">
    <source>
        <dbReference type="Proteomes" id="UP000257109"/>
    </source>
</evidence>
<dbReference type="InterPro" id="IPR002218">
    <property type="entry name" value="MnmG-rel"/>
</dbReference>
<evidence type="ECO:0000256" key="5">
    <source>
        <dbReference type="ARBA" id="ARBA00022694"/>
    </source>
</evidence>
<dbReference type="PROSITE" id="PS01280">
    <property type="entry name" value="GIDA_1"/>
    <property type="match status" value="1"/>
</dbReference>
<keyword evidence="5" id="KW-0819">tRNA processing</keyword>
<dbReference type="GO" id="GO:0050660">
    <property type="term" value="F:flavin adenine dinucleotide binding"/>
    <property type="evidence" value="ECO:0007669"/>
    <property type="project" value="InterPro"/>
</dbReference>
<dbReference type="InterPro" id="IPR002035">
    <property type="entry name" value="VWF_A"/>
</dbReference>
<keyword evidence="7" id="KW-0520">NAD</keyword>
<dbReference type="Pfam" id="PF01134">
    <property type="entry name" value="GIDA"/>
    <property type="match status" value="1"/>
</dbReference>
<protein>
    <submittedName>
        <fullName evidence="11">MnmG</fullName>
    </submittedName>
</protein>
<comment type="similarity">
    <text evidence="2">Belongs to the MnmG family.</text>
</comment>
<evidence type="ECO:0000259" key="10">
    <source>
        <dbReference type="SMART" id="SM01228"/>
    </source>
</evidence>